<name>A0A4S4DA99_CAMSN</name>
<dbReference type="Pfam" id="PF10358">
    <property type="entry name" value="NT-C2"/>
    <property type="match status" value="1"/>
</dbReference>
<dbReference type="InterPro" id="IPR019448">
    <property type="entry name" value="NT-C2"/>
</dbReference>
<reference evidence="2 3" key="1">
    <citation type="journal article" date="2018" name="Proc. Natl. Acad. Sci. U.S.A.">
        <title>Draft genome sequence of Camellia sinensis var. sinensis provides insights into the evolution of the tea genome and tea quality.</title>
        <authorList>
            <person name="Wei C."/>
            <person name="Yang H."/>
            <person name="Wang S."/>
            <person name="Zhao J."/>
            <person name="Liu C."/>
            <person name="Gao L."/>
            <person name="Xia E."/>
            <person name="Lu Y."/>
            <person name="Tai Y."/>
            <person name="She G."/>
            <person name="Sun J."/>
            <person name="Cao H."/>
            <person name="Tong W."/>
            <person name="Gao Q."/>
            <person name="Li Y."/>
            <person name="Deng W."/>
            <person name="Jiang X."/>
            <person name="Wang W."/>
            <person name="Chen Q."/>
            <person name="Zhang S."/>
            <person name="Li H."/>
            <person name="Wu J."/>
            <person name="Wang P."/>
            <person name="Li P."/>
            <person name="Shi C."/>
            <person name="Zheng F."/>
            <person name="Jian J."/>
            <person name="Huang B."/>
            <person name="Shan D."/>
            <person name="Shi M."/>
            <person name="Fang C."/>
            <person name="Yue Y."/>
            <person name="Li F."/>
            <person name="Li D."/>
            <person name="Wei S."/>
            <person name="Han B."/>
            <person name="Jiang C."/>
            <person name="Yin Y."/>
            <person name="Xia T."/>
            <person name="Zhang Z."/>
            <person name="Bennetzen J.L."/>
            <person name="Zhao S."/>
            <person name="Wan X."/>
        </authorList>
    </citation>
    <scope>NUCLEOTIDE SEQUENCE [LARGE SCALE GENOMIC DNA]</scope>
    <source>
        <strain evidence="3">cv. Shuchazao</strain>
        <tissue evidence="2">Leaf</tissue>
    </source>
</reference>
<evidence type="ECO:0000259" key="1">
    <source>
        <dbReference type="PROSITE" id="PS51840"/>
    </source>
</evidence>
<sequence length="455" mass="50649">MGQALCSLLSTETGKTVSKSGKASVRNGTCQWTETLSESVWISQDEALKEFEQYLFQLVVSMVDAYVDCHCGSARSNILGEATINLAGYMSSRASIPVSLPLKKCNHGTILQVEIQCLTPRTKSRDMSSTFQMVLGQLIAFVYHMMMEALNKIISHWNLGTKLNFSGVDPCTQNATWAPDSANPQIACHCTGTTCHVTRLKIYALDISGEIPNELFMLKELQNLNLAQNVLSGPIPPEIGQLTNMNYLSFAWCLLALTRKQSFNHILEQWGRKIYALDISGEIPNELFMLKELQNLNLAQNVLSGPIPPEIGQLTNMNYLSFAWFLLALTRKQSFNHILEQWGRREGYNETEIVQLLSQTHIQSLSSLRPGQFVNESEISMLHMFSPSSNYQVQYLSSSSNGGQIGATTGGNHLSLSMSNNQQRPFINPPQLFATAAASSGFLQQITTRPQNWLH</sequence>
<protein>
    <recommendedName>
        <fullName evidence="1">C2 NT-type domain-containing protein</fullName>
    </recommendedName>
</protein>
<dbReference type="Gene3D" id="3.80.10.10">
    <property type="entry name" value="Ribonuclease Inhibitor"/>
    <property type="match status" value="2"/>
</dbReference>
<dbReference type="PANTHER" id="PTHR47270">
    <property type="entry name" value="PROTEIN MLP1-LIKE"/>
    <property type="match status" value="1"/>
</dbReference>
<dbReference type="InterPro" id="IPR032675">
    <property type="entry name" value="LRR_dom_sf"/>
</dbReference>
<feature type="domain" description="C2 NT-type" evidence="1">
    <location>
        <begin position="1"/>
        <end position="119"/>
    </location>
</feature>
<dbReference type="STRING" id="542762.A0A4S4DA99"/>
<dbReference type="Proteomes" id="UP000306102">
    <property type="component" value="Unassembled WGS sequence"/>
</dbReference>
<dbReference type="AlphaFoldDB" id="A0A4S4DA99"/>
<dbReference type="PROSITE" id="PS51840">
    <property type="entry name" value="C2_NT"/>
    <property type="match status" value="1"/>
</dbReference>
<evidence type="ECO:0000313" key="2">
    <source>
        <dbReference type="EMBL" id="THF99462.1"/>
    </source>
</evidence>
<keyword evidence="3" id="KW-1185">Reference proteome</keyword>
<dbReference type="Pfam" id="PF00560">
    <property type="entry name" value="LRR_1"/>
    <property type="match status" value="2"/>
</dbReference>
<proteinExistence type="predicted"/>
<dbReference type="InterPro" id="IPR001611">
    <property type="entry name" value="Leu-rich_rpt"/>
</dbReference>
<organism evidence="2 3">
    <name type="scientific">Camellia sinensis var. sinensis</name>
    <name type="common">China tea</name>
    <dbReference type="NCBI Taxonomy" id="542762"/>
    <lineage>
        <taxon>Eukaryota</taxon>
        <taxon>Viridiplantae</taxon>
        <taxon>Streptophyta</taxon>
        <taxon>Embryophyta</taxon>
        <taxon>Tracheophyta</taxon>
        <taxon>Spermatophyta</taxon>
        <taxon>Magnoliopsida</taxon>
        <taxon>eudicotyledons</taxon>
        <taxon>Gunneridae</taxon>
        <taxon>Pentapetalae</taxon>
        <taxon>asterids</taxon>
        <taxon>Ericales</taxon>
        <taxon>Theaceae</taxon>
        <taxon>Camellia</taxon>
    </lineage>
</organism>
<dbReference type="PANTHER" id="PTHR47270:SF3">
    <property type="entry name" value="HYPOTETICAL PROTEIN"/>
    <property type="match status" value="1"/>
</dbReference>
<dbReference type="SUPFAM" id="SSF52058">
    <property type="entry name" value="L domain-like"/>
    <property type="match status" value="1"/>
</dbReference>
<accession>A0A4S4DA99</accession>
<evidence type="ECO:0000313" key="3">
    <source>
        <dbReference type="Proteomes" id="UP000306102"/>
    </source>
</evidence>
<comment type="caution">
    <text evidence="2">The sequence shown here is derived from an EMBL/GenBank/DDBJ whole genome shotgun (WGS) entry which is preliminary data.</text>
</comment>
<dbReference type="EMBL" id="SDRB02011945">
    <property type="protein sequence ID" value="THF99462.1"/>
    <property type="molecule type" value="Genomic_DNA"/>
</dbReference>
<gene>
    <name evidence="2" type="ORF">TEA_016334</name>
</gene>